<dbReference type="Proteomes" id="UP000029120">
    <property type="component" value="Chromosome 7"/>
</dbReference>
<dbReference type="GO" id="GO:0003729">
    <property type="term" value="F:mRNA binding"/>
    <property type="evidence" value="ECO:0007669"/>
    <property type="project" value="TreeGrafter"/>
</dbReference>
<dbReference type="eggNOG" id="KOG1073">
    <property type="taxonomic scope" value="Eukaryota"/>
</dbReference>
<gene>
    <name evidence="3" type="ordered locus">AALP_Aa7g017600</name>
</gene>
<sequence>METETSQCSSLSSPNPQNPQEYIGCFVTLISKCDLRYDGVIYKLNLDDWRIGLQNVRCYGTEERGKNGLHIMPSNVVFEWVIFNGLQLKNVLVKPKGANIRQNVPLITNGNLEKPEKPQATTDSEVSLVTRSVNDRLQIASNPYVQPQLPGSNYFDPLSLPYGLLNQAPIYNALYPSAQPQLPGSYYYDPQSLPYGVLNQAPIYNASNPLSWSYGLAPIDNASNPHSLPYGVLNQASIDNASNPLSLPYGVLNQAPIYNTSKPMVTHTAPSQSFFSTDQPGPLPPRYGGVAYEKKDFSKYSIWCAFENKNQKDETASNLCDPTEKPDNEFGPIDKPSNEFGPIEKPVDYCEEIHKYLQWNPLVQQPPFSFLGGYSTVY</sequence>
<feature type="domain" description="Lsm14-like N-terminal" evidence="2">
    <location>
        <begin position="18"/>
        <end position="122"/>
    </location>
</feature>
<organism evidence="3 4">
    <name type="scientific">Arabis alpina</name>
    <name type="common">Alpine rock-cress</name>
    <dbReference type="NCBI Taxonomy" id="50452"/>
    <lineage>
        <taxon>Eukaryota</taxon>
        <taxon>Viridiplantae</taxon>
        <taxon>Streptophyta</taxon>
        <taxon>Embryophyta</taxon>
        <taxon>Tracheophyta</taxon>
        <taxon>Spermatophyta</taxon>
        <taxon>Magnoliopsida</taxon>
        <taxon>eudicotyledons</taxon>
        <taxon>Gunneridae</taxon>
        <taxon>Pentapetalae</taxon>
        <taxon>rosids</taxon>
        <taxon>malvids</taxon>
        <taxon>Brassicales</taxon>
        <taxon>Brassicaceae</taxon>
        <taxon>Arabideae</taxon>
        <taxon>Arabis</taxon>
    </lineage>
</organism>
<dbReference type="Gene3D" id="2.30.30.100">
    <property type="match status" value="1"/>
</dbReference>
<dbReference type="InterPro" id="IPR025609">
    <property type="entry name" value="Lsm14-like_N"/>
</dbReference>
<protein>
    <recommendedName>
        <fullName evidence="2">Lsm14-like N-terminal domain-containing protein</fullName>
    </recommendedName>
</protein>
<dbReference type="PANTHER" id="PTHR13586:SF0">
    <property type="entry name" value="TRAILER HITCH, ISOFORM H"/>
    <property type="match status" value="1"/>
</dbReference>
<dbReference type="GO" id="GO:0034063">
    <property type="term" value="P:stress granule assembly"/>
    <property type="evidence" value="ECO:0007669"/>
    <property type="project" value="TreeGrafter"/>
</dbReference>
<dbReference type="Gramene" id="KFK28592">
    <property type="protein sequence ID" value="KFK28592"/>
    <property type="gene ID" value="AALP_AA7G017600"/>
</dbReference>
<dbReference type="OrthoDB" id="21539at2759"/>
<dbReference type="InterPro" id="IPR010920">
    <property type="entry name" value="LSM_dom_sf"/>
</dbReference>
<proteinExistence type="predicted"/>
<dbReference type="EMBL" id="CM002875">
    <property type="protein sequence ID" value="KFK28592.1"/>
    <property type="molecule type" value="Genomic_DNA"/>
</dbReference>
<name>A0A087GFE0_ARAAL</name>
<keyword evidence="4" id="KW-1185">Reference proteome</keyword>
<evidence type="ECO:0000313" key="4">
    <source>
        <dbReference type="Proteomes" id="UP000029120"/>
    </source>
</evidence>
<dbReference type="PANTHER" id="PTHR13586">
    <property type="entry name" value="SCD6 PROTEIN-RELATED"/>
    <property type="match status" value="1"/>
</dbReference>
<feature type="region of interest" description="Disordered" evidence="1">
    <location>
        <begin position="314"/>
        <end position="338"/>
    </location>
</feature>
<accession>A0A087GFE0</accession>
<dbReference type="Pfam" id="PF12701">
    <property type="entry name" value="LSM14"/>
    <property type="match status" value="1"/>
</dbReference>
<dbReference type="AlphaFoldDB" id="A0A087GFE0"/>
<dbReference type="SUPFAM" id="SSF50182">
    <property type="entry name" value="Sm-like ribonucleoproteins"/>
    <property type="match status" value="1"/>
</dbReference>
<evidence type="ECO:0000313" key="3">
    <source>
        <dbReference type="EMBL" id="KFK28592.1"/>
    </source>
</evidence>
<dbReference type="GO" id="GO:0000932">
    <property type="term" value="C:P-body"/>
    <property type="evidence" value="ECO:0007669"/>
    <property type="project" value="TreeGrafter"/>
</dbReference>
<dbReference type="SMART" id="SM01271">
    <property type="entry name" value="LSM14"/>
    <property type="match status" value="1"/>
</dbReference>
<evidence type="ECO:0000256" key="1">
    <source>
        <dbReference type="SAM" id="MobiDB-lite"/>
    </source>
</evidence>
<reference evidence="4" key="1">
    <citation type="journal article" date="2015" name="Nat. Plants">
        <title>Genome expansion of Arabis alpina linked with retrotransposition and reduced symmetric DNA methylation.</title>
        <authorList>
            <person name="Willing E.M."/>
            <person name="Rawat V."/>
            <person name="Mandakova T."/>
            <person name="Maumus F."/>
            <person name="James G.V."/>
            <person name="Nordstroem K.J."/>
            <person name="Becker C."/>
            <person name="Warthmann N."/>
            <person name="Chica C."/>
            <person name="Szarzynska B."/>
            <person name="Zytnicki M."/>
            <person name="Albani M.C."/>
            <person name="Kiefer C."/>
            <person name="Bergonzi S."/>
            <person name="Castaings L."/>
            <person name="Mateos J.L."/>
            <person name="Berns M.C."/>
            <person name="Bujdoso N."/>
            <person name="Piofczyk T."/>
            <person name="de Lorenzo L."/>
            <person name="Barrero-Sicilia C."/>
            <person name="Mateos I."/>
            <person name="Piednoel M."/>
            <person name="Hagmann J."/>
            <person name="Chen-Min-Tao R."/>
            <person name="Iglesias-Fernandez R."/>
            <person name="Schuster S.C."/>
            <person name="Alonso-Blanco C."/>
            <person name="Roudier F."/>
            <person name="Carbonero P."/>
            <person name="Paz-Ares J."/>
            <person name="Davis S.J."/>
            <person name="Pecinka A."/>
            <person name="Quesneville H."/>
            <person name="Colot V."/>
            <person name="Lysak M.A."/>
            <person name="Weigel D."/>
            <person name="Coupland G."/>
            <person name="Schneeberger K."/>
        </authorList>
    </citation>
    <scope>NUCLEOTIDE SEQUENCE [LARGE SCALE GENOMIC DNA]</scope>
    <source>
        <strain evidence="4">cv. Pajares</strain>
    </source>
</reference>
<dbReference type="GO" id="GO:0033962">
    <property type="term" value="P:P-body assembly"/>
    <property type="evidence" value="ECO:0007669"/>
    <property type="project" value="TreeGrafter"/>
</dbReference>
<evidence type="ECO:0000259" key="2">
    <source>
        <dbReference type="SMART" id="SM01271"/>
    </source>
</evidence>